<feature type="compositionally biased region" description="Acidic residues" evidence="1">
    <location>
        <begin position="137"/>
        <end position="153"/>
    </location>
</feature>
<organism evidence="2 3">
    <name type="scientific">Vespula squamosa</name>
    <name type="common">Southern yellow jacket</name>
    <name type="synonym">Wasp</name>
    <dbReference type="NCBI Taxonomy" id="30214"/>
    <lineage>
        <taxon>Eukaryota</taxon>
        <taxon>Metazoa</taxon>
        <taxon>Ecdysozoa</taxon>
        <taxon>Arthropoda</taxon>
        <taxon>Hexapoda</taxon>
        <taxon>Insecta</taxon>
        <taxon>Pterygota</taxon>
        <taxon>Neoptera</taxon>
        <taxon>Endopterygota</taxon>
        <taxon>Hymenoptera</taxon>
        <taxon>Apocrita</taxon>
        <taxon>Aculeata</taxon>
        <taxon>Vespoidea</taxon>
        <taxon>Vespidae</taxon>
        <taxon>Vespinae</taxon>
        <taxon>Vespula</taxon>
    </lineage>
</organism>
<dbReference type="Proteomes" id="UP001607302">
    <property type="component" value="Unassembled WGS sequence"/>
</dbReference>
<evidence type="ECO:0000313" key="3">
    <source>
        <dbReference type="Proteomes" id="UP001607302"/>
    </source>
</evidence>
<protein>
    <submittedName>
        <fullName evidence="2">Uncharacterized protein</fullName>
    </submittedName>
</protein>
<gene>
    <name evidence="2" type="ORF">V1478_016288</name>
</gene>
<feature type="region of interest" description="Disordered" evidence="1">
    <location>
        <begin position="133"/>
        <end position="154"/>
    </location>
</feature>
<dbReference type="EMBL" id="JAUDFV010000157">
    <property type="protein sequence ID" value="KAL2713731.1"/>
    <property type="molecule type" value="Genomic_DNA"/>
</dbReference>
<reference evidence="2 3" key="1">
    <citation type="journal article" date="2024" name="Ann. Entomol. Soc. Am.">
        <title>Genomic analyses of the southern and eastern yellowjacket wasps (Hymenoptera: Vespidae) reveal evolutionary signatures of social life.</title>
        <authorList>
            <person name="Catto M.A."/>
            <person name="Caine P.B."/>
            <person name="Orr S.E."/>
            <person name="Hunt B.G."/>
            <person name="Goodisman M.A.D."/>
        </authorList>
    </citation>
    <scope>NUCLEOTIDE SEQUENCE [LARGE SCALE GENOMIC DNA]</scope>
    <source>
        <strain evidence="2">233</strain>
        <tissue evidence="2">Head and thorax</tissue>
    </source>
</reference>
<keyword evidence="3" id="KW-1185">Reference proteome</keyword>
<comment type="caution">
    <text evidence="2">The sequence shown here is derived from an EMBL/GenBank/DDBJ whole genome shotgun (WGS) entry which is preliminary data.</text>
</comment>
<sequence>METTAVQGFSHGCVKDTDRVYACARASTELEGLKNVGSIPTFLHTPLELCLYLFPGVRSPSSGPFCGKSKPPFELHLIRILLRFFWKRNSTYDSLREKFSWTLGGDFEWSDIQTSLENSFYRRLHYDDDDHDHDHDHDDDDDDDDDEVDEENGYDNTSLHAIVRNAMVSTLGSSYETWKIVKSDLKIFVLLYGERRSGERGENDWEEVLRLITFQHVPRDMSA</sequence>
<evidence type="ECO:0000256" key="1">
    <source>
        <dbReference type="SAM" id="MobiDB-lite"/>
    </source>
</evidence>
<name>A0ABD1ZZD0_VESSQ</name>
<dbReference type="AlphaFoldDB" id="A0ABD1ZZD0"/>
<proteinExistence type="predicted"/>
<evidence type="ECO:0000313" key="2">
    <source>
        <dbReference type="EMBL" id="KAL2713731.1"/>
    </source>
</evidence>
<accession>A0ABD1ZZD0</accession>